<dbReference type="InterPro" id="IPR051449">
    <property type="entry name" value="ABC-2_transporter_component"/>
</dbReference>
<name>A0A090IYW1_9BACI</name>
<feature type="transmembrane region" description="Helical" evidence="8">
    <location>
        <begin position="254"/>
        <end position="274"/>
    </location>
</feature>
<reference evidence="10 11" key="1">
    <citation type="submission" date="2014-07" db="EMBL/GenBank/DDBJ databases">
        <authorList>
            <person name="Wibberg Daniel"/>
        </authorList>
    </citation>
    <scope>NUCLEOTIDE SEQUENCE [LARGE SCALE GENOMIC DNA]</scope>
</reference>
<evidence type="ECO:0000256" key="3">
    <source>
        <dbReference type="ARBA" id="ARBA00022448"/>
    </source>
</evidence>
<feature type="transmembrane region" description="Helical" evidence="8">
    <location>
        <begin position="215"/>
        <end position="242"/>
    </location>
</feature>
<proteinExistence type="inferred from homology"/>
<keyword evidence="5 8" id="KW-0812">Transmembrane</keyword>
<evidence type="ECO:0000259" key="9">
    <source>
        <dbReference type="PROSITE" id="PS51012"/>
    </source>
</evidence>
<evidence type="ECO:0000256" key="8">
    <source>
        <dbReference type="SAM" id="Phobius"/>
    </source>
</evidence>
<dbReference type="PROSITE" id="PS51012">
    <property type="entry name" value="ABC_TM2"/>
    <property type="match status" value="1"/>
</dbReference>
<dbReference type="PANTHER" id="PTHR30294:SF45">
    <property type="entry name" value="LINEARMYCIN RESISTANCE PERMEASE PROTEIN LNRN"/>
    <property type="match status" value="1"/>
</dbReference>
<keyword evidence="7 8" id="KW-0472">Membrane</keyword>
<accession>A0A090IYW1</accession>
<keyword evidence="11" id="KW-1185">Reference proteome</keyword>
<feature type="transmembrane region" description="Helical" evidence="8">
    <location>
        <begin position="173"/>
        <end position="194"/>
    </location>
</feature>
<comment type="subcellular location">
    <subcellularLocation>
        <location evidence="1">Cell membrane</location>
        <topology evidence="1">Multi-pass membrane protein</topology>
    </subcellularLocation>
</comment>
<dbReference type="GO" id="GO:0005886">
    <property type="term" value="C:plasma membrane"/>
    <property type="evidence" value="ECO:0007669"/>
    <property type="project" value="UniProtKB-SubCell"/>
</dbReference>
<dbReference type="RefSeq" id="WP_034768531.1">
    <property type="nucleotide sequence ID" value="NZ_CCRF01000035.1"/>
</dbReference>
<dbReference type="InterPro" id="IPR013525">
    <property type="entry name" value="ABC2_TM"/>
</dbReference>
<dbReference type="AlphaFoldDB" id="A0A090IYW1"/>
<dbReference type="Proteomes" id="UP000040576">
    <property type="component" value="Unassembled WGS sequence"/>
</dbReference>
<evidence type="ECO:0000256" key="4">
    <source>
        <dbReference type="ARBA" id="ARBA00022475"/>
    </source>
</evidence>
<evidence type="ECO:0000256" key="6">
    <source>
        <dbReference type="ARBA" id="ARBA00022989"/>
    </source>
</evidence>
<evidence type="ECO:0000256" key="5">
    <source>
        <dbReference type="ARBA" id="ARBA00022692"/>
    </source>
</evidence>
<keyword evidence="4" id="KW-1003">Cell membrane</keyword>
<dbReference type="GO" id="GO:0140359">
    <property type="term" value="F:ABC-type transporter activity"/>
    <property type="evidence" value="ECO:0007669"/>
    <property type="project" value="InterPro"/>
</dbReference>
<evidence type="ECO:0000256" key="2">
    <source>
        <dbReference type="ARBA" id="ARBA00007783"/>
    </source>
</evidence>
<dbReference type="PANTHER" id="PTHR30294">
    <property type="entry name" value="MEMBRANE COMPONENT OF ABC TRANSPORTER YHHJ-RELATED"/>
    <property type="match status" value="1"/>
</dbReference>
<gene>
    <name evidence="10" type="ORF">BT1A1_0903</name>
</gene>
<dbReference type="Pfam" id="PF12698">
    <property type="entry name" value="ABC2_membrane_3"/>
    <property type="match status" value="1"/>
</dbReference>
<feature type="transmembrane region" description="Helical" evidence="8">
    <location>
        <begin position="281"/>
        <end position="302"/>
    </location>
</feature>
<feature type="transmembrane region" description="Helical" evidence="8">
    <location>
        <begin position="12"/>
        <end position="33"/>
    </location>
</feature>
<evidence type="ECO:0000256" key="7">
    <source>
        <dbReference type="ARBA" id="ARBA00023136"/>
    </source>
</evidence>
<organism evidence="10 11">
    <name type="scientific">Caldibacillus thermoamylovorans</name>
    <dbReference type="NCBI Taxonomy" id="35841"/>
    <lineage>
        <taxon>Bacteria</taxon>
        <taxon>Bacillati</taxon>
        <taxon>Bacillota</taxon>
        <taxon>Bacilli</taxon>
        <taxon>Bacillales</taxon>
        <taxon>Bacillaceae</taxon>
        <taxon>Caldibacillus</taxon>
    </lineage>
</organism>
<evidence type="ECO:0000313" key="10">
    <source>
        <dbReference type="EMBL" id="CEE00750.1"/>
    </source>
</evidence>
<dbReference type="EMBL" id="CCRF01000035">
    <property type="protein sequence ID" value="CEE00750.1"/>
    <property type="molecule type" value="Genomic_DNA"/>
</dbReference>
<evidence type="ECO:0000313" key="11">
    <source>
        <dbReference type="Proteomes" id="UP000040576"/>
    </source>
</evidence>
<keyword evidence="3" id="KW-0813">Transport</keyword>
<keyword evidence="6 8" id="KW-1133">Transmembrane helix</keyword>
<sequence length="366" mass="41541">MISILQTKFRLFFRKPLLFIGMTAMSMLFAFFIGGSQYSRISVPIYTDIDHFETTDLWKELKDSKLFQFTIVTEAEAKKQVSEGDRGAAVKLMEDGYEIVIAAKTSDLPLIRNYLQSVYSDFSIEKQINEQVADNEKSKVIIKQIKNDNSLFTIHTDSFRGKGTVIIDNQLQILFGMSLFFVIYTISYNVLHILQEKLEGVWDRLILSPLKKWQMYAGNLAYSFLLGYIQVALLFFVFRYFAGVNFYEGFGKTLIVLIPYVFSIVSLSMFLVGVVKNIQQFNALIPLISVSMAMIGGAYWPLEIVSSPVLLKLADFMPIKYGMEALKGATIYGESWGELLQPMSILILMGVVFVGIGINVMEKRST</sequence>
<evidence type="ECO:0000256" key="1">
    <source>
        <dbReference type="ARBA" id="ARBA00004651"/>
    </source>
</evidence>
<feature type="domain" description="ABC transmembrane type-2" evidence="9">
    <location>
        <begin position="139"/>
        <end position="364"/>
    </location>
</feature>
<dbReference type="InterPro" id="IPR047817">
    <property type="entry name" value="ABC2_TM_bact-type"/>
</dbReference>
<feature type="transmembrane region" description="Helical" evidence="8">
    <location>
        <begin position="343"/>
        <end position="361"/>
    </location>
</feature>
<comment type="similarity">
    <text evidence="2">Belongs to the ABC-2 integral membrane protein family.</text>
</comment>
<protein>
    <submittedName>
        <fullName evidence="10">ABC transporter</fullName>
    </submittedName>
</protein>